<organism evidence="5 6">
    <name type="scientific">Desmophyllum pertusum</name>
    <dbReference type="NCBI Taxonomy" id="174260"/>
    <lineage>
        <taxon>Eukaryota</taxon>
        <taxon>Metazoa</taxon>
        <taxon>Cnidaria</taxon>
        <taxon>Anthozoa</taxon>
        <taxon>Hexacorallia</taxon>
        <taxon>Scleractinia</taxon>
        <taxon>Caryophylliina</taxon>
        <taxon>Caryophylliidae</taxon>
        <taxon>Desmophyllum</taxon>
    </lineage>
</organism>
<accession>A0A9W9Y7D6</accession>
<evidence type="ECO:0000313" key="6">
    <source>
        <dbReference type="Proteomes" id="UP001163046"/>
    </source>
</evidence>
<dbReference type="GO" id="GO:0016020">
    <property type="term" value="C:membrane"/>
    <property type="evidence" value="ECO:0007669"/>
    <property type="project" value="TreeGrafter"/>
</dbReference>
<dbReference type="GO" id="GO:0005783">
    <property type="term" value="C:endoplasmic reticulum"/>
    <property type="evidence" value="ECO:0007669"/>
    <property type="project" value="TreeGrafter"/>
</dbReference>
<evidence type="ECO:0000259" key="4">
    <source>
        <dbReference type="Pfam" id="PF00501"/>
    </source>
</evidence>
<keyword evidence="2" id="KW-0276">Fatty acid metabolism</keyword>
<comment type="caution">
    <text evidence="5">The sequence shown here is derived from an EMBL/GenBank/DDBJ whole genome shotgun (WGS) entry which is preliminary data.</text>
</comment>
<gene>
    <name evidence="5" type="primary">ACSL6</name>
    <name evidence="5" type="ORF">OS493_036360</name>
</gene>
<keyword evidence="6" id="KW-1185">Reference proteome</keyword>
<name>A0A9W9Y7D6_9CNID</name>
<dbReference type="EMBL" id="MU827837">
    <property type="protein sequence ID" value="KAJ7319197.1"/>
    <property type="molecule type" value="Genomic_DNA"/>
</dbReference>
<dbReference type="InterPro" id="IPR020845">
    <property type="entry name" value="AMP-binding_CS"/>
</dbReference>
<dbReference type="InterPro" id="IPR042099">
    <property type="entry name" value="ANL_N_sf"/>
</dbReference>
<proteinExistence type="predicted"/>
<dbReference type="Pfam" id="PF00501">
    <property type="entry name" value="AMP-binding"/>
    <property type="match status" value="1"/>
</dbReference>
<protein>
    <recommendedName>
        <fullName evidence="3">long-chain-fatty-acid--CoA ligase</fullName>
        <ecNumber evidence="3">6.2.1.3</ecNumber>
    </recommendedName>
</protein>
<reference evidence="5" key="1">
    <citation type="submission" date="2023-01" db="EMBL/GenBank/DDBJ databases">
        <title>Genome assembly of the deep-sea coral Lophelia pertusa.</title>
        <authorList>
            <person name="Herrera S."/>
            <person name="Cordes E."/>
        </authorList>
    </citation>
    <scope>NUCLEOTIDE SEQUENCE</scope>
    <source>
        <strain evidence="5">USNM1676648</strain>
        <tissue evidence="5">Polyp</tissue>
    </source>
</reference>
<dbReference type="GO" id="GO:0004467">
    <property type="term" value="F:long-chain fatty acid-CoA ligase activity"/>
    <property type="evidence" value="ECO:0007669"/>
    <property type="project" value="UniProtKB-EC"/>
</dbReference>
<evidence type="ECO:0000256" key="2">
    <source>
        <dbReference type="ARBA" id="ARBA00022832"/>
    </source>
</evidence>
<dbReference type="PROSITE" id="PS00455">
    <property type="entry name" value="AMP_BINDING"/>
    <property type="match status" value="1"/>
</dbReference>
<dbReference type="PANTHER" id="PTHR43272:SF107">
    <property type="entry name" value="LONG-CHAIN-FATTY-ACID--COA LIGASE 5"/>
    <property type="match status" value="1"/>
</dbReference>
<dbReference type="EC" id="6.2.1.3" evidence="3"/>
<evidence type="ECO:0000256" key="3">
    <source>
        <dbReference type="ARBA" id="ARBA00026121"/>
    </source>
</evidence>
<dbReference type="PANTHER" id="PTHR43272">
    <property type="entry name" value="LONG-CHAIN-FATTY-ACID--COA LIGASE"/>
    <property type="match status" value="1"/>
</dbReference>
<feature type="domain" description="AMP-dependent synthetase/ligase" evidence="4">
    <location>
        <begin position="2"/>
        <end position="119"/>
    </location>
</feature>
<dbReference type="InterPro" id="IPR000873">
    <property type="entry name" value="AMP-dep_synth/lig_dom"/>
</dbReference>
<dbReference type="OrthoDB" id="1700726at2759"/>
<keyword evidence="1 5" id="KW-0436">Ligase</keyword>
<dbReference type="SUPFAM" id="SSF56801">
    <property type="entry name" value="Acetyl-CoA synthetase-like"/>
    <property type="match status" value="1"/>
</dbReference>
<dbReference type="AlphaFoldDB" id="A0A9W9Y7D6"/>
<keyword evidence="2" id="KW-0443">Lipid metabolism</keyword>
<evidence type="ECO:0000313" key="5">
    <source>
        <dbReference type="EMBL" id="KAJ7319197.1"/>
    </source>
</evidence>
<evidence type="ECO:0000256" key="1">
    <source>
        <dbReference type="ARBA" id="ARBA00022598"/>
    </source>
</evidence>
<dbReference type="Proteomes" id="UP001163046">
    <property type="component" value="Unassembled WGS sequence"/>
</dbReference>
<sequence length="298" mass="33311">MTVCYTSGTTGTPKGVMLTHGNINAGVAAIQVTYEALCFFSGMRIGFFQGDVKLLLDDIQELKPTVFPSVPRLLTRMYDKGIVRGDTMWDRIVFKKIKVLEGYGQTENSAAATLTWLNDTSTVVDVPEKECYSKDGRGESGALKIVDRVSISSSLPRVNTWHQKRSRIFTCEVPLVAQAFIHGDSLRWQSSFQTKRCLEPWARAKKIHGDFAELCENDIVKKAIFDDMIQKGTEGGLNSFEQVKAIHLHNEMFSVENGFLTPTFKTKATIGQQGLRAEIPRALRRGRQTNAVCALHKF</sequence>
<dbReference type="Gene3D" id="3.40.50.12780">
    <property type="entry name" value="N-terminal domain of ligase-like"/>
    <property type="match status" value="2"/>
</dbReference>